<name>A0A0B9AFX0_9SPHN</name>
<keyword evidence="3" id="KW-1185">Reference proteome</keyword>
<evidence type="ECO:0000313" key="2">
    <source>
        <dbReference type="EMBL" id="KHS48210.1"/>
    </source>
</evidence>
<accession>A0A0B9AFX0</accession>
<dbReference type="STRING" id="48936.NJ75_01399"/>
<dbReference type="EMBL" id="JRVC01000005">
    <property type="protein sequence ID" value="KHS48210.1"/>
    <property type="molecule type" value="Genomic_DNA"/>
</dbReference>
<dbReference type="Proteomes" id="UP000031338">
    <property type="component" value="Unassembled WGS sequence"/>
</dbReference>
<gene>
    <name evidence="2" type="ORF">NJ75_01399</name>
</gene>
<proteinExistence type="predicted"/>
<dbReference type="AlphaFoldDB" id="A0A0B9AFX0"/>
<dbReference type="RefSeq" id="WP_039332788.1">
    <property type="nucleotide sequence ID" value="NZ_JRVC01000005.1"/>
</dbReference>
<reference evidence="2 3" key="1">
    <citation type="submission" date="2014-10" db="EMBL/GenBank/DDBJ databases">
        <title>Draft genome sequence of Novosphingobium subterraneum DSM 12447.</title>
        <authorList>
            <person name="Gan H.M."/>
            <person name="Gan H.Y."/>
            <person name="Savka M.A."/>
        </authorList>
    </citation>
    <scope>NUCLEOTIDE SEQUENCE [LARGE SCALE GENOMIC DNA]</scope>
    <source>
        <strain evidence="2 3">DSM 12447</strain>
    </source>
</reference>
<evidence type="ECO:0000313" key="3">
    <source>
        <dbReference type="Proteomes" id="UP000031338"/>
    </source>
</evidence>
<organism evidence="2 3">
    <name type="scientific">Novosphingobium subterraneum</name>
    <dbReference type="NCBI Taxonomy" id="48936"/>
    <lineage>
        <taxon>Bacteria</taxon>
        <taxon>Pseudomonadati</taxon>
        <taxon>Pseudomonadota</taxon>
        <taxon>Alphaproteobacteria</taxon>
        <taxon>Sphingomonadales</taxon>
        <taxon>Sphingomonadaceae</taxon>
        <taxon>Novosphingobium</taxon>
    </lineage>
</organism>
<sequence>MAKKGKKLANAAKDAADKVPAPSPNPMTNLILADIALRAGGSLLRRGVEKGLIGTKMGSKKAGRVIQGRTMMQTLVGTAIARVATRSVPGAIVVGGGLLAKTLYDRRRSRTAEAAGEAAIEEQAERGKKG</sequence>
<dbReference type="PATRIC" id="fig|48936.3.peg.1401"/>
<comment type="caution">
    <text evidence="2">The sequence shown here is derived from an EMBL/GenBank/DDBJ whole genome shotgun (WGS) entry which is preliminary data.</text>
</comment>
<feature type="region of interest" description="Disordered" evidence="1">
    <location>
        <begin position="1"/>
        <end position="23"/>
    </location>
</feature>
<feature type="region of interest" description="Disordered" evidence="1">
    <location>
        <begin position="111"/>
        <end position="130"/>
    </location>
</feature>
<evidence type="ECO:0000256" key="1">
    <source>
        <dbReference type="SAM" id="MobiDB-lite"/>
    </source>
</evidence>
<protein>
    <submittedName>
        <fullName evidence="2">Uncharacterized protein</fullName>
    </submittedName>
</protein>